<dbReference type="RefSeq" id="WP_025911192.1">
    <property type="nucleotide sequence ID" value="NZ_KQ758635.1"/>
</dbReference>
<name>A0A0V8JP46_9BACI</name>
<proteinExistence type="predicted"/>
<accession>A0A0V8JP46</accession>
<sequence length="67" mass="7759">MTLNIETEKILYKGKAYSVSAANKAKEDFSGKNNNSTKGWKFWKYITDSGEERFMDDYRRNKAPATL</sequence>
<gene>
    <name evidence="1" type="ORF">AS180_06035</name>
</gene>
<comment type="caution">
    <text evidence="1">The sequence shown here is derived from an EMBL/GenBank/DDBJ whole genome shotgun (WGS) entry which is preliminary data.</text>
</comment>
<dbReference type="Proteomes" id="UP000053681">
    <property type="component" value="Unassembled WGS sequence"/>
</dbReference>
<organism evidence="1 2">
    <name type="scientific">Priestia veravalensis</name>
    <dbReference type="NCBI Taxonomy" id="1414648"/>
    <lineage>
        <taxon>Bacteria</taxon>
        <taxon>Bacillati</taxon>
        <taxon>Bacillota</taxon>
        <taxon>Bacilli</taxon>
        <taxon>Bacillales</taxon>
        <taxon>Bacillaceae</taxon>
        <taxon>Priestia</taxon>
    </lineage>
</organism>
<evidence type="ECO:0008006" key="3">
    <source>
        <dbReference type="Google" id="ProtNLM"/>
    </source>
</evidence>
<protein>
    <recommendedName>
        <fullName evidence="3">RAMA domain-containing protein</fullName>
    </recommendedName>
</protein>
<reference evidence="1 2" key="1">
    <citation type="submission" date="2015-11" db="EMBL/GenBank/DDBJ databases">
        <title>Bacillus caseinolyticus sp nov.</title>
        <authorList>
            <person name="Dastager S.G."/>
            <person name="Mawlankar R."/>
        </authorList>
    </citation>
    <scope>NUCLEOTIDE SEQUENCE [LARGE SCALE GENOMIC DNA]</scope>
    <source>
        <strain evidence="1 2">SGD-V-76</strain>
    </source>
</reference>
<evidence type="ECO:0000313" key="1">
    <source>
        <dbReference type="EMBL" id="KSU88700.1"/>
    </source>
</evidence>
<evidence type="ECO:0000313" key="2">
    <source>
        <dbReference type="Proteomes" id="UP000053681"/>
    </source>
</evidence>
<dbReference type="AlphaFoldDB" id="A0A0V8JP46"/>
<keyword evidence="2" id="KW-1185">Reference proteome</keyword>
<dbReference type="EMBL" id="LNQP01000016">
    <property type="protein sequence ID" value="KSU88700.1"/>
    <property type="molecule type" value="Genomic_DNA"/>
</dbReference>